<dbReference type="OrthoDB" id="3251205at2759"/>
<dbReference type="PANTHER" id="PTHR33096">
    <property type="entry name" value="CXC2 DOMAIN-CONTAINING PROTEIN"/>
    <property type="match status" value="1"/>
</dbReference>
<dbReference type="PANTHER" id="PTHR33096:SF1">
    <property type="entry name" value="CXC1-LIKE CYSTEINE CLUSTER ASSOCIATED WITH KDZ TRANSPOSASES DOMAIN-CONTAINING PROTEIN"/>
    <property type="match status" value="1"/>
</dbReference>
<evidence type="ECO:0000313" key="1">
    <source>
        <dbReference type="EMBL" id="RPD53405.1"/>
    </source>
</evidence>
<dbReference type="Pfam" id="PF18758">
    <property type="entry name" value="KDZ"/>
    <property type="match status" value="1"/>
</dbReference>
<dbReference type="InterPro" id="IPR040521">
    <property type="entry name" value="KDZ"/>
</dbReference>
<dbReference type="Proteomes" id="UP000313359">
    <property type="component" value="Unassembled WGS sequence"/>
</dbReference>
<evidence type="ECO:0008006" key="3">
    <source>
        <dbReference type="Google" id="ProtNLM"/>
    </source>
</evidence>
<dbReference type="EMBL" id="ML122322">
    <property type="protein sequence ID" value="RPD53405.1"/>
    <property type="molecule type" value="Genomic_DNA"/>
</dbReference>
<name>A0A5C2RSB8_9APHY</name>
<evidence type="ECO:0000313" key="2">
    <source>
        <dbReference type="Proteomes" id="UP000313359"/>
    </source>
</evidence>
<proteinExistence type="predicted"/>
<keyword evidence="2" id="KW-1185">Reference proteome</keyword>
<dbReference type="AlphaFoldDB" id="A0A5C2RSB8"/>
<organism evidence="1 2">
    <name type="scientific">Lentinus tigrinus ALCF2SS1-6</name>
    <dbReference type="NCBI Taxonomy" id="1328759"/>
    <lineage>
        <taxon>Eukaryota</taxon>
        <taxon>Fungi</taxon>
        <taxon>Dikarya</taxon>
        <taxon>Basidiomycota</taxon>
        <taxon>Agaricomycotina</taxon>
        <taxon>Agaricomycetes</taxon>
        <taxon>Polyporales</taxon>
        <taxon>Polyporaceae</taxon>
        <taxon>Lentinus</taxon>
    </lineage>
</organism>
<protein>
    <recommendedName>
        <fullName evidence="3">CxC1-like cysteine cluster associated with KDZ transposases domain-containing protein</fullName>
    </recommendedName>
</protein>
<gene>
    <name evidence="1" type="ORF">L227DRAFT_589341</name>
</gene>
<accession>A0A5C2RSB8</accession>
<sequence>MVLDGYIGTAPTAPSIALSFDVLEVYRQYHRVPYWKGLVAQFSNTYDIYLDILDRIDNRVRAVLKQDTPEWWMCNACAPCLYTLENESKLSRSMLVTMDGNQSLKLVDSAFRSGTPLLDSRQARTDYWIPTAEVDRFKDEVGQAKDINGSPEEVASICVERWQNAGPESRKKMFALFAVSSVFVCLCRHGHILIMCDMIRSGELMKYPLAIINKLLEVYGPDILVGYDIGCEFSKTLHHSSLGPRIEEHHNCGCQVRFHPLYFVGAGKEDFEECERLFSESNGLASGTRLATPFHRCQAIEEFAKFWSCQKHAKSGNFIYNNYKQALNILSIDAEAFDVLARQLSITHQDCDQYLEQEQEYLAKCKTEPPEVAVKIDYIAAANKHEAEIKRVRTRARTAHSRWAIAEENVLQIEDDLGIEKRWMSGSREYLEALEELQFWKYRCVLDNLERLVIQRMFELTKLGMSGYKLRKKISKALKTRAEAIRHALDEYNKCAAALPSPQAALSWHDIMEMASLAEFDLLRDTREDVREYPWAKRLNRQAMNLHFNILRAHEEIECLDVEIPRLFTSLVDRHYNLQMAIAYVADTDPALAHELRVRWACEDRISARIAARLYETSQLKGFSGKLVAGTRIGHGVPENGLEVCQSGGKEKQVKNYDKAYNDDVSDNVISGVEDEGEAV</sequence>
<reference evidence="1" key="1">
    <citation type="journal article" date="2018" name="Genome Biol. Evol.">
        <title>Genomics and development of Lentinus tigrinus, a white-rot wood-decaying mushroom with dimorphic fruiting bodies.</title>
        <authorList>
            <person name="Wu B."/>
            <person name="Xu Z."/>
            <person name="Knudson A."/>
            <person name="Carlson A."/>
            <person name="Chen N."/>
            <person name="Kovaka S."/>
            <person name="LaButti K."/>
            <person name="Lipzen A."/>
            <person name="Pennachio C."/>
            <person name="Riley R."/>
            <person name="Schakwitz W."/>
            <person name="Umezawa K."/>
            <person name="Ohm R.A."/>
            <person name="Grigoriev I.V."/>
            <person name="Nagy L.G."/>
            <person name="Gibbons J."/>
            <person name="Hibbett D."/>
        </authorList>
    </citation>
    <scope>NUCLEOTIDE SEQUENCE [LARGE SCALE GENOMIC DNA]</scope>
    <source>
        <strain evidence="1">ALCF2SS1-6</strain>
    </source>
</reference>